<feature type="transmembrane region" description="Helical" evidence="4">
    <location>
        <begin position="361"/>
        <end position="386"/>
    </location>
</feature>
<comment type="similarity">
    <text evidence="2">Belongs to the major facilitator superfamily. Monocarboxylate porter (TC 2.A.1.13) family.</text>
</comment>
<feature type="transmembrane region" description="Helical" evidence="4">
    <location>
        <begin position="258"/>
        <end position="279"/>
    </location>
</feature>
<feature type="transmembrane region" description="Helical" evidence="4">
    <location>
        <begin position="191"/>
        <end position="215"/>
    </location>
</feature>
<proteinExistence type="inferred from homology"/>
<dbReference type="OMA" id="DLVWQIS"/>
<dbReference type="EMBL" id="ABDF02000006">
    <property type="protein sequence ID" value="EHK22692.1"/>
    <property type="molecule type" value="Genomic_DNA"/>
</dbReference>
<comment type="subcellular location">
    <subcellularLocation>
        <location evidence="1">Membrane</location>
        <topology evidence="1">Multi-pass membrane protein</topology>
    </subcellularLocation>
</comment>
<organism evidence="6 7">
    <name type="scientific">Hypocrea virens (strain Gv29-8 / FGSC 10586)</name>
    <name type="common">Gliocladium virens</name>
    <name type="synonym">Trichoderma virens</name>
    <dbReference type="NCBI Taxonomy" id="413071"/>
    <lineage>
        <taxon>Eukaryota</taxon>
        <taxon>Fungi</taxon>
        <taxon>Dikarya</taxon>
        <taxon>Ascomycota</taxon>
        <taxon>Pezizomycotina</taxon>
        <taxon>Sordariomycetes</taxon>
        <taxon>Hypocreomycetidae</taxon>
        <taxon>Hypocreales</taxon>
        <taxon>Hypocreaceae</taxon>
        <taxon>Trichoderma</taxon>
    </lineage>
</organism>
<dbReference type="PROSITE" id="PS50850">
    <property type="entry name" value="MFS"/>
    <property type="match status" value="1"/>
</dbReference>
<dbReference type="RefSeq" id="XP_013956906.1">
    <property type="nucleotide sequence ID" value="XM_014101431.1"/>
</dbReference>
<dbReference type="GeneID" id="25790119"/>
<protein>
    <recommendedName>
        <fullName evidence="5">Major facilitator superfamily (MFS) profile domain-containing protein</fullName>
    </recommendedName>
</protein>
<keyword evidence="7" id="KW-1185">Reference proteome</keyword>
<evidence type="ECO:0000313" key="7">
    <source>
        <dbReference type="Proteomes" id="UP000007115"/>
    </source>
</evidence>
<feature type="transmembrane region" description="Helical" evidence="4">
    <location>
        <begin position="336"/>
        <end position="354"/>
    </location>
</feature>
<sequence length="492" mass="53522">MDARRVNSRAIHDDAEPQPEFNNSGSSDDKDFVDVGEKGTAATDEKQQPQQQVNDDLERQQTMRSTASYQETYPEGGLQAWVVVAGSWFAMIASMGLMNSIAVFQAYTLSHQLKGHSEGTVGWIFSIYTWLAFFGGVYIGPVFDKYGPRWLVIAGLLLFLPLCHTSRLLSCSPRSVPSRPVLVANSKPPELWQFILSFGILGGMGTSLTFTPCIAAVGHWFKARRGFATGLASTAGGIGGIVFPLMLTALFERIGFGWATRVLALICLVCGLIGICLVRSRLPPAKNATAHPDFRIFRQIPFLLTTLGVFLLEFSLFIPLTYIATYAQDRGFDDAFAYHLLPIMNAGSVIGRALPGYYADVVGAFNVCLFSVVLSLVSCLCVWLPLGHTKAGIIIFSLLFGFGSGNSIAIAPVCIGRMCKTQEYGRYYATTYTVVSFACLIGIPIAGSIVQADGGSYTGLIIFTSCIYVGSAILLMLAKTWQLGWKNWLAAY</sequence>
<dbReference type="PANTHER" id="PTHR11360">
    <property type="entry name" value="MONOCARBOXYLATE TRANSPORTER"/>
    <property type="match status" value="1"/>
</dbReference>
<name>G9MRH1_HYPVG</name>
<dbReference type="InterPro" id="IPR036259">
    <property type="entry name" value="MFS_trans_sf"/>
</dbReference>
<reference evidence="6 7" key="1">
    <citation type="journal article" date="2011" name="Genome Biol.">
        <title>Comparative genome sequence analysis underscores mycoparasitism as the ancestral life style of Trichoderma.</title>
        <authorList>
            <person name="Kubicek C.P."/>
            <person name="Herrera-Estrella A."/>
            <person name="Seidl-Seiboth V."/>
            <person name="Martinez D.A."/>
            <person name="Druzhinina I.S."/>
            <person name="Thon M."/>
            <person name="Zeilinger S."/>
            <person name="Casas-Flores S."/>
            <person name="Horwitz B.A."/>
            <person name="Mukherjee P.K."/>
            <person name="Mukherjee M."/>
            <person name="Kredics L."/>
            <person name="Alcaraz L.D."/>
            <person name="Aerts A."/>
            <person name="Antal Z."/>
            <person name="Atanasova L."/>
            <person name="Cervantes-Badillo M.G."/>
            <person name="Challacombe J."/>
            <person name="Chertkov O."/>
            <person name="McCluskey K."/>
            <person name="Coulpier F."/>
            <person name="Deshpande N."/>
            <person name="von Doehren H."/>
            <person name="Ebbole D.J."/>
            <person name="Esquivel-Naranjo E.U."/>
            <person name="Fekete E."/>
            <person name="Flipphi M."/>
            <person name="Glaser F."/>
            <person name="Gomez-Rodriguez E.Y."/>
            <person name="Gruber S."/>
            <person name="Han C."/>
            <person name="Henrissat B."/>
            <person name="Hermosa R."/>
            <person name="Hernandez-Onate M."/>
            <person name="Karaffa L."/>
            <person name="Kosti I."/>
            <person name="Le Crom S."/>
            <person name="Lindquist E."/>
            <person name="Lucas S."/>
            <person name="Luebeck M."/>
            <person name="Luebeck P.S."/>
            <person name="Margeot A."/>
            <person name="Metz B."/>
            <person name="Misra M."/>
            <person name="Nevalainen H."/>
            <person name="Omann M."/>
            <person name="Packer N."/>
            <person name="Perrone G."/>
            <person name="Uresti-Rivera E.E."/>
            <person name="Salamov A."/>
            <person name="Schmoll M."/>
            <person name="Seiboth B."/>
            <person name="Shapiro H."/>
            <person name="Sukno S."/>
            <person name="Tamayo-Ramos J.A."/>
            <person name="Tisch D."/>
            <person name="Wiest A."/>
            <person name="Wilkinson H.H."/>
            <person name="Zhang M."/>
            <person name="Coutinho P.M."/>
            <person name="Kenerley C.M."/>
            <person name="Monte E."/>
            <person name="Baker S.E."/>
            <person name="Grigoriev I.V."/>
        </authorList>
    </citation>
    <scope>NUCLEOTIDE SEQUENCE [LARGE SCALE GENOMIC DNA]</scope>
    <source>
        <strain evidence="7">Gv29-8 / FGSC 10586</strain>
    </source>
</reference>
<dbReference type="GO" id="GO:0022857">
    <property type="term" value="F:transmembrane transporter activity"/>
    <property type="evidence" value="ECO:0007669"/>
    <property type="project" value="InterPro"/>
</dbReference>
<dbReference type="Pfam" id="PF07690">
    <property type="entry name" value="MFS_1"/>
    <property type="match status" value="1"/>
</dbReference>
<feature type="transmembrane region" description="Helical" evidence="4">
    <location>
        <begin position="392"/>
        <end position="415"/>
    </location>
</feature>
<dbReference type="Gene3D" id="1.20.1250.20">
    <property type="entry name" value="MFS general substrate transporter like domains"/>
    <property type="match status" value="1"/>
</dbReference>
<gene>
    <name evidence="6" type="ORF">TRIVIDRAFT_200984</name>
</gene>
<dbReference type="InParanoid" id="G9MRH1"/>
<feature type="region of interest" description="Disordered" evidence="3">
    <location>
        <begin position="1"/>
        <end position="57"/>
    </location>
</feature>
<dbReference type="InterPro" id="IPR050327">
    <property type="entry name" value="Proton-linked_MCT"/>
</dbReference>
<dbReference type="Proteomes" id="UP000007115">
    <property type="component" value="Unassembled WGS sequence"/>
</dbReference>
<evidence type="ECO:0000256" key="4">
    <source>
        <dbReference type="SAM" id="Phobius"/>
    </source>
</evidence>
<dbReference type="VEuPathDB" id="FungiDB:TRIVIDRAFT_200984"/>
<evidence type="ECO:0000256" key="1">
    <source>
        <dbReference type="ARBA" id="ARBA00004141"/>
    </source>
</evidence>
<feature type="transmembrane region" description="Helical" evidence="4">
    <location>
        <begin position="123"/>
        <end position="143"/>
    </location>
</feature>
<dbReference type="SUPFAM" id="SSF103473">
    <property type="entry name" value="MFS general substrate transporter"/>
    <property type="match status" value="1"/>
</dbReference>
<keyword evidence="4" id="KW-0812">Transmembrane</keyword>
<feature type="transmembrane region" description="Helical" evidence="4">
    <location>
        <begin position="456"/>
        <end position="478"/>
    </location>
</feature>
<accession>G9MRH1</accession>
<feature type="transmembrane region" description="Helical" evidence="4">
    <location>
        <begin position="150"/>
        <end position="169"/>
    </location>
</feature>
<dbReference type="InterPro" id="IPR020846">
    <property type="entry name" value="MFS_dom"/>
</dbReference>
<feature type="compositionally biased region" description="Basic and acidic residues" evidence="3">
    <location>
        <begin position="27"/>
        <end position="47"/>
    </location>
</feature>
<evidence type="ECO:0000259" key="5">
    <source>
        <dbReference type="PROSITE" id="PS50850"/>
    </source>
</evidence>
<dbReference type="AlphaFoldDB" id="G9MRH1"/>
<evidence type="ECO:0000313" key="6">
    <source>
        <dbReference type="EMBL" id="EHK22692.1"/>
    </source>
</evidence>
<comment type="caution">
    <text evidence="6">The sequence shown here is derived from an EMBL/GenBank/DDBJ whole genome shotgun (WGS) entry which is preliminary data.</text>
</comment>
<dbReference type="HOGENOM" id="CLU_001265_1_0_1"/>
<keyword evidence="4" id="KW-1133">Transmembrane helix</keyword>
<dbReference type="InterPro" id="IPR011701">
    <property type="entry name" value="MFS"/>
</dbReference>
<feature type="transmembrane region" description="Helical" evidence="4">
    <location>
        <begin position="300"/>
        <end position="324"/>
    </location>
</feature>
<dbReference type="OrthoDB" id="410267at2759"/>
<feature type="domain" description="Major facilitator superfamily (MFS) profile" evidence="5">
    <location>
        <begin position="301"/>
        <end position="492"/>
    </location>
</feature>
<dbReference type="PANTHER" id="PTHR11360:SF177">
    <property type="entry name" value="RIBOFLAVIN TRANSPORTER MCH5"/>
    <property type="match status" value="1"/>
</dbReference>
<dbReference type="GO" id="GO:0016020">
    <property type="term" value="C:membrane"/>
    <property type="evidence" value="ECO:0007669"/>
    <property type="project" value="UniProtKB-SubCell"/>
</dbReference>
<feature type="transmembrane region" description="Helical" evidence="4">
    <location>
        <begin position="80"/>
        <end position="103"/>
    </location>
</feature>
<feature type="compositionally biased region" description="Basic and acidic residues" evidence="3">
    <location>
        <begin position="1"/>
        <end position="15"/>
    </location>
</feature>
<dbReference type="FunCoup" id="G9MRH1">
    <property type="interactions" value="176"/>
</dbReference>
<feature type="transmembrane region" description="Helical" evidence="4">
    <location>
        <begin position="427"/>
        <end position="450"/>
    </location>
</feature>
<evidence type="ECO:0000256" key="2">
    <source>
        <dbReference type="ARBA" id="ARBA00006727"/>
    </source>
</evidence>
<dbReference type="CDD" id="cd17352">
    <property type="entry name" value="MFS_MCT_SLC16"/>
    <property type="match status" value="1"/>
</dbReference>
<dbReference type="eggNOG" id="KOG2504">
    <property type="taxonomic scope" value="Eukaryota"/>
</dbReference>
<feature type="transmembrane region" description="Helical" evidence="4">
    <location>
        <begin position="227"/>
        <end position="246"/>
    </location>
</feature>
<keyword evidence="4" id="KW-0472">Membrane</keyword>
<evidence type="ECO:0000256" key="3">
    <source>
        <dbReference type="SAM" id="MobiDB-lite"/>
    </source>
</evidence>